<dbReference type="Pfam" id="PF06089">
    <property type="entry name" value="Asparaginase_II"/>
    <property type="match status" value="1"/>
</dbReference>
<accession>A0ABY0GS28</accession>
<dbReference type="Proteomes" id="UP000294003">
    <property type="component" value="Unassembled WGS sequence"/>
</dbReference>
<dbReference type="EMBL" id="QJNS01000705">
    <property type="protein sequence ID" value="RYO75281.1"/>
    <property type="molecule type" value="Genomic_DNA"/>
</dbReference>
<comment type="caution">
    <text evidence="1">The sequence shown here is derived from an EMBL/GenBank/DDBJ whole genome shotgun (WGS) entry which is preliminary data.</text>
</comment>
<name>A0ABY0GS28_9PEZI</name>
<organism evidence="1 2">
    <name type="scientific">Monosporascus cannonballus</name>
    <dbReference type="NCBI Taxonomy" id="155416"/>
    <lineage>
        <taxon>Eukaryota</taxon>
        <taxon>Fungi</taxon>
        <taxon>Dikarya</taxon>
        <taxon>Ascomycota</taxon>
        <taxon>Pezizomycotina</taxon>
        <taxon>Sordariomycetes</taxon>
        <taxon>Xylariomycetidae</taxon>
        <taxon>Xylariales</taxon>
        <taxon>Xylariales incertae sedis</taxon>
        <taxon>Monosporascus</taxon>
    </lineage>
</organism>
<proteinExistence type="predicted"/>
<dbReference type="PANTHER" id="PTHR42110">
    <property type="entry name" value="L-ASPARAGINASE, PUTATIVE (AFU_ORTHOLOGUE AFUA_3G11890)-RELATED"/>
    <property type="match status" value="1"/>
</dbReference>
<gene>
    <name evidence="1" type="ORF">DL762_010081</name>
</gene>
<evidence type="ECO:0000313" key="1">
    <source>
        <dbReference type="EMBL" id="RYO75281.1"/>
    </source>
</evidence>
<protein>
    <submittedName>
        <fullName evidence="1">Uncharacterized protein</fullName>
    </submittedName>
</protein>
<dbReference type="PANTHER" id="PTHR42110:SF1">
    <property type="entry name" value="L-ASPARAGINASE, PUTATIVE (AFU_ORTHOLOGUE AFUA_3G11890)-RELATED"/>
    <property type="match status" value="1"/>
</dbReference>
<sequence>MCVSHSSEERHIPGPALSDAVNRAWIKADYEPTSICNNYTGSDAADARRIPMQVRVKQVFTEPTGLDGKYIQWGINGCNLPARALPLWAPGRAYAVFAGAVDALDADQQTEYPIPY</sequence>
<keyword evidence="2" id="KW-1185">Reference proteome</keyword>
<reference evidence="1 2" key="1">
    <citation type="submission" date="2018-06" db="EMBL/GenBank/DDBJ databases">
        <title>Complete Genomes of Monosporascus.</title>
        <authorList>
            <person name="Robinson A.J."/>
            <person name="Natvig D.O."/>
        </authorList>
    </citation>
    <scope>NUCLEOTIDE SEQUENCE [LARGE SCALE GENOMIC DNA]</scope>
    <source>
        <strain evidence="1 2">CBS 609.92</strain>
    </source>
</reference>
<evidence type="ECO:0000313" key="2">
    <source>
        <dbReference type="Proteomes" id="UP000294003"/>
    </source>
</evidence>
<dbReference type="InterPro" id="IPR010349">
    <property type="entry name" value="Asparaginase_II"/>
</dbReference>